<comment type="caution">
    <text evidence="13">The sequence shown here is derived from an EMBL/GenBank/DDBJ whole genome shotgun (WGS) entry which is preliminary data.</text>
</comment>
<dbReference type="Gene3D" id="1.20.1540.10">
    <property type="entry name" value="Rhomboid-like"/>
    <property type="match status" value="1"/>
</dbReference>
<evidence type="ECO:0000256" key="10">
    <source>
        <dbReference type="RuleBase" id="RU362115"/>
    </source>
</evidence>
<evidence type="ECO:0000256" key="1">
    <source>
        <dbReference type="ARBA" id="ARBA00000156"/>
    </source>
</evidence>
<evidence type="ECO:0000313" key="13">
    <source>
        <dbReference type="EMBL" id="VVB05583.1"/>
    </source>
</evidence>
<dbReference type="SUPFAM" id="SSF144091">
    <property type="entry name" value="Rhomboid-like"/>
    <property type="match status" value="1"/>
</dbReference>
<feature type="compositionally biased region" description="Polar residues" evidence="11">
    <location>
        <begin position="31"/>
        <end position="45"/>
    </location>
</feature>
<feature type="region of interest" description="Disordered" evidence="11">
    <location>
        <begin position="1"/>
        <end position="48"/>
    </location>
</feature>
<dbReference type="InterPro" id="IPR035952">
    <property type="entry name" value="Rhomboid-like_sf"/>
</dbReference>
<evidence type="ECO:0000256" key="6">
    <source>
        <dbReference type="ARBA" id="ARBA00022801"/>
    </source>
</evidence>
<dbReference type="OrthoDB" id="418595at2759"/>
<keyword evidence="4 10" id="KW-0645">Protease</keyword>
<keyword evidence="9 10" id="KW-0472">Membrane</keyword>
<feature type="transmembrane region" description="Helical" evidence="10">
    <location>
        <begin position="143"/>
        <end position="163"/>
    </location>
</feature>
<dbReference type="AlphaFoldDB" id="A0A565BW41"/>
<accession>A0A565BW41</accession>
<dbReference type="PANTHER" id="PTHR22936:SF79">
    <property type="entry name" value="RHOMBOID-LIKE PROTEIN 4"/>
    <property type="match status" value="1"/>
</dbReference>
<dbReference type="GO" id="GO:0005794">
    <property type="term" value="C:Golgi apparatus"/>
    <property type="evidence" value="ECO:0007669"/>
    <property type="project" value="UniProtKB-ARBA"/>
</dbReference>
<dbReference type="EC" id="3.4.21.105" evidence="10"/>
<sequence>MGEKDSETAPIWGKAHQRESNIHPMDLESSAPLSGQHRSQNQSRSSYEERGRGVKEFRSWFSWLVPCFVVANVVVFVITMYVNNCPKKSGDCFADFLGRFSFQSTRENPLLGPSSLTLQKMGGLDVGKVVKGDEGWRLLSCNWLHGGVVHLLVNMLTLLFIGIRMEREFGFIRIGLLYLISGFGGSILSALFLRSNISVGASGAVFGLLGGMLSEIFINWTIYSNKVVTIITLVLIVAVNLGLGVLPGVDNFAHIGGFGTGFLLGFVLLIRPHYGWINQRNAPGAKPHKYKIYQGILWTVSLLLLLAWFIAGLISLFNNVDGNKHCSWCHYLSCIPTSKWSCNREPASCTTPELGNQLTITCLRNGKSGSYILANSSDSRINTLCAQLCR</sequence>
<evidence type="ECO:0000256" key="3">
    <source>
        <dbReference type="ARBA" id="ARBA00009045"/>
    </source>
</evidence>
<protein>
    <recommendedName>
        <fullName evidence="10">RHOMBOID-like protein</fullName>
        <ecNumber evidence="10">3.4.21.105</ecNumber>
    </recommendedName>
</protein>
<dbReference type="EMBL" id="CABITT030000005">
    <property type="protein sequence ID" value="VVB05583.1"/>
    <property type="molecule type" value="Genomic_DNA"/>
</dbReference>
<keyword evidence="8 10" id="KW-1133">Transmembrane helix</keyword>
<evidence type="ECO:0000256" key="8">
    <source>
        <dbReference type="ARBA" id="ARBA00022989"/>
    </source>
</evidence>
<dbReference type="InterPro" id="IPR002610">
    <property type="entry name" value="Peptidase_S54_rhomboid-like"/>
</dbReference>
<comment type="catalytic activity">
    <reaction evidence="1 10">
        <text>Cleaves type-1 transmembrane domains using a catalytic dyad composed of serine and histidine that are contributed by different transmembrane domains.</text>
        <dbReference type="EC" id="3.4.21.105"/>
    </reaction>
</comment>
<feature type="transmembrane region" description="Helical" evidence="10">
    <location>
        <begin position="175"/>
        <end position="193"/>
    </location>
</feature>
<dbReference type="PANTHER" id="PTHR22936">
    <property type="entry name" value="RHOMBOID-RELATED"/>
    <property type="match status" value="1"/>
</dbReference>
<reference evidence="13" key="1">
    <citation type="submission" date="2019-07" db="EMBL/GenBank/DDBJ databases">
        <authorList>
            <person name="Dittberner H."/>
        </authorList>
    </citation>
    <scope>NUCLEOTIDE SEQUENCE [LARGE SCALE GENOMIC DNA]</scope>
</reference>
<keyword evidence="7 10" id="KW-0720">Serine protease</keyword>
<keyword evidence="6 10" id="KW-0378">Hydrolase</keyword>
<organism evidence="13 14">
    <name type="scientific">Arabis nemorensis</name>
    <dbReference type="NCBI Taxonomy" id="586526"/>
    <lineage>
        <taxon>Eukaryota</taxon>
        <taxon>Viridiplantae</taxon>
        <taxon>Streptophyta</taxon>
        <taxon>Embryophyta</taxon>
        <taxon>Tracheophyta</taxon>
        <taxon>Spermatophyta</taxon>
        <taxon>Magnoliopsida</taxon>
        <taxon>eudicotyledons</taxon>
        <taxon>Gunneridae</taxon>
        <taxon>Pentapetalae</taxon>
        <taxon>rosids</taxon>
        <taxon>malvids</taxon>
        <taxon>Brassicales</taxon>
        <taxon>Brassicaceae</taxon>
        <taxon>Arabideae</taxon>
        <taxon>Arabis</taxon>
    </lineage>
</organism>
<dbReference type="GO" id="GO:0016020">
    <property type="term" value="C:membrane"/>
    <property type="evidence" value="ECO:0007669"/>
    <property type="project" value="UniProtKB-SubCell"/>
</dbReference>
<evidence type="ECO:0000259" key="12">
    <source>
        <dbReference type="Pfam" id="PF01694"/>
    </source>
</evidence>
<dbReference type="Pfam" id="PF01694">
    <property type="entry name" value="Rhomboid"/>
    <property type="match status" value="1"/>
</dbReference>
<proteinExistence type="inferred from homology"/>
<dbReference type="FunFam" id="1.20.1540.10:FF:000019">
    <property type="entry name" value="RHOMBOID-like protein"/>
    <property type="match status" value="1"/>
</dbReference>
<evidence type="ECO:0000256" key="2">
    <source>
        <dbReference type="ARBA" id="ARBA00004141"/>
    </source>
</evidence>
<comment type="similarity">
    <text evidence="3 10">Belongs to the peptidase S54 family.</text>
</comment>
<comment type="function">
    <text evidence="10">Serine protease involved in intramembrane proteolysis.</text>
</comment>
<feature type="transmembrane region" description="Helical" evidence="10">
    <location>
        <begin position="252"/>
        <end position="270"/>
    </location>
</feature>
<name>A0A565BW41_9BRAS</name>
<dbReference type="InterPro" id="IPR022764">
    <property type="entry name" value="Peptidase_S54_rhomboid_dom"/>
</dbReference>
<keyword evidence="14" id="KW-1185">Reference proteome</keyword>
<comment type="subcellular location">
    <subcellularLocation>
        <location evidence="2 10">Membrane</location>
        <topology evidence="2 10">Multi-pass membrane protein</topology>
    </subcellularLocation>
</comment>
<feature type="domain" description="Peptidase S54 rhomboid" evidence="12">
    <location>
        <begin position="134"/>
        <end position="269"/>
    </location>
</feature>
<evidence type="ECO:0000313" key="14">
    <source>
        <dbReference type="Proteomes" id="UP000489600"/>
    </source>
</evidence>
<evidence type="ECO:0000256" key="4">
    <source>
        <dbReference type="ARBA" id="ARBA00022670"/>
    </source>
</evidence>
<evidence type="ECO:0000256" key="9">
    <source>
        <dbReference type="ARBA" id="ARBA00023136"/>
    </source>
</evidence>
<evidence type="ECO:0000256" key="7">
    <source>
        <dbReference type="ARBA" id="ARBA00022825"/>
    </source>
</evidence>
<feature type="transmembrane region" description="Helical" evidence="10">
    <location>
        <begin position="296"/>
        <end position="317"/>
    </location>
</feature>
<dbReference type="GO" id="GO:0004252">
    <property type="term" value="F:serine-type endopeptidase activity"/>
    <property type="evidence" value="ECO:0007669"/>
    <property type="project" value="InterPro"/>
</dbReference>
<dbReference type="Proteomes" id="UP000489600">
    <property type="component" value="Unassembled WGS sequence"/>
</dbReference>
<feature type="transmembrane region" description="Helical" evidence="10">
    <location>
        <begin position="227"/>
        <end position="246"/>
    </location>
</feature>
<keyword evidence="5 10" id="KW-0812">Transmembrane</keyword>
<feature type="transmembrane region" description="Helical" evidence="10">
    <location>
        <begin position="60"/>
        <end position="81"/>
    </location>
</feature>
<evidence type="ECO:0000256" key="11">
    <source>
        <dbReference type="SAM" id="MobiDB-lite"/>
    </source>
</evidence>
<dbReference type="GO" id="GO:0006508">
    <property type="term" value="P:proteolysis"/>
    <property type="evidence" value="ECO:0007669"/>
    <property type="project" value="UniProtKB-KW"/>
</dbReference>
<feature type="transmembrane region" description="Helical" evidence="10">
    <location>
        <begin position="199"/>
        <end position="220"/>
    </location>
</feature>
<gene>
    <name evidence="13" type="ORF">ANE_LOCUS16027</name>
</gene>
<evidence type="ECO:0000256" key="5">
    <source>
        <dbReference type="ARBA" id="ARBA00022692"/>
    </source>
</evidence>